<accession>A0A397VL33</accession>
<gene>
    <name evidence="1" type="ORF">C2G38_2291785</name>
</gene>
<evidence type="ECO:0000313" key="2">
    <source>
        <dbReference type="Proteomes" id="UP000266673"/>
    </source>
</evidence>
<evidence type="ECO:0008006" key="3">
    <source>
        <dbReference type="Google" id="ProtNLM"/>
    </source>
</evidence>
<name>A0A397VL33_9GLOM</name>
<comment type="caution">
    <text evidence="1">The sequence shown here is derived from an EMBL/GenBank/DDBJ whole genome shotgun (WGS) entry which is preliminary data.</text>
</comment>
<dbReference type="Proteomes" id="UP000266673">
    <property type="component" value="Unassembled WGS sequence"/>
</dbReference>
<keyword evidence="2" id="KW-1185">Reference proteome</keyword>
<dbReference type="EMBL" id="QKWP01000274">
    <property type="protein sequence ID" value="RIB23194.1"/>
    <property type="molecule type" value="Genomic_DNA"/>
</dbReference>
<dbReference type="InterPro" id="IPR027417">
    <property type="entry name" value="P-loop_NTPase"/>
</dbReference>
<dbReference type="SUPFAM" id="SSF52540">
    <property type="entry name" value="P-loop containing nucleoside triphosphate hydrolases"/>
    <property type="match status" value="1"/>
</dbReference>
<protein>
    <recommendedName>
        <fullName evidence="3">Helicase superfamily 3 single-stranded DNA/RNA virus domain-containing protein</fullName>
    </recommendedName>
</protein>
<organism evidence="1 2">
    <name type="scientific">Gigaspora rosea</name>
    <dbReference type="NCBI Taxonomy" id="44941"/>
    <lineage>
        <taxon>Eukaryota</taxon>
        <taxon>Fungi</taxon>
        <taxon>Fungi incertae sedis</taxon>
        <taxon>Mucoromycota</taxon>
        <taxon>Glomeromycotina</taxon>
        <taxon>Glomeromycetes</taxon>
        <taxon>Diversisporales</taxon>
        <taxon>Gigasporaceae</taxon>
        <taxon>Gigaspora</taxon>
    </lineage>
</organism>
<proteinExistence type="predicted"/>
<evidence type="ECO:0000313" key="1">
    <source>
        <dbReference type="EMBL" id="RIB23194.1"/>
    </source>
</evidence>
<dbReference type="AlphaFoldDB" id="A0A397VL33"/>
<dbReference type="OrthoDB" id="2446286at2759"/>
<sequence length="522" mass="61069">MGKGQAIRHTMSTIYYCIPCVNKFVCKKNTSKKAKEDREKEFKETGKVPTCELCKKKHWRCTVKKCDQCCKLHECNDVVCKHCSDNNIEYKRVLPRTQEEFDILKELGLSFSSGQYEYAPSSGLFHEQAYFQFNDCKTIKRIKEQVFGHRAMNFPKYLNGDSKHNLDYSTKTWNRSKDVDKCRCDFFTRDNLCDCCVKKNKKAEDRTLARWKKDELSKEIVGPFIFGKYLTLSSTINEDDNNDKINEIKLEDLNKIKEIQKASSYEEAMNRPLTEFPTTCFSTGQGIKFMFDENKRLNSKIKEFAKKNFHPKNFLFFSDSGSGKTTIAEKLAEELAKGREICYKSNDSKYIDYTNQEVLVKQELVHNTWLLEELLNLCEKDICPMNRKGKTKIDVMTKYNIIMVQDPFDDIFNFRKRVFDENPTYSKDKRIRLHRRFSKSKDYTHGYMFKVTNRYQSGKVDFQITCLKGSDDSAGDVNDFVNGRFNIKFAEGTTSRERKNVCTMTILITCTSTRVTFFSSVR</sequence>
<reference evidence="1 2" key="1">
    <citation type="submission" date="2018-06" db="EMBL/GenBank/DDBJ databases">
        <title>Comparative genomics reveals the genomic features of Rhizophagus irregularis, R. cerebriforme, R. diaphanum and Gigaspora rosea, and their symbiotic lifestyle signature.</title>
        <authorList>
            <person name="Morin E."/>
            <person name="San Clemente H."/>
            <person name="Chen E.C.H."/>
            <person name="De La Providencia I."/>
            <person name="Hainaut M."/>
            <person name="Kuo A."/>
            <person name="Kohler A."/>
            <person name="Murat C."/>
            <person name="Tang N."/>
            <person name="Roy S."/>
            <person name="Loubradou J."/>
            <person name="Henrissat B."/>
            <person name="Grigoriev I.V."/>
            <person name="Corradi N."/>
            <person name="Roux C."/>
            <person name="Martin F.M."/>
        </authorList>
    </citation>
    <scope>NUCLEOTIDE SEQUENCE [LARGE SCALE GENOMIC DNA]</scope>
    <source>
        <strain evidence="1 2">DAOM 194757</strain>
    </source>
</reference>
<dbReference type="Gene3D" id="3.40.50.300">
    <property type="entry name" value="P-loop containing nucleotide triphosphate hydrolases"/>
    <property type="match status" value="1"/>
</dbReference>